<gene>
    <name evidence="2" type="ORF">CGZ75_20910</name>
</gene>
<accession>A0A229NUD9</accession>
<keyword evidence="1" id="KW-1133">Transmembrane helix</keyword>
<proteinExistence type="predicted"/>
<sequence>MSPMFFILIFVAVILLLVAAANWLLFRLLHLHDLKREPSDGENSRLPGFARTLLIISPSFIAILLFLLLGFAVLWHFLFQFILATDDNPAKPKDIKFSVSQQKAKYEIRFQWIRQWDSDNSGQDHILFYLPYGTKPLEAQPQPLQENSVTSYLRSSISSYLKSSPDAPEGAPAYMIPVNARQPETVSFSFPPGTDVQKVRLYYAHGNEMDTGHKLWFKEIPLPLDD</sequence>
<reference evidence="2 3" key="1">
    <citation type="submission" date="2017-07" db="EMBL/GenBank/DDBJ databases">
        <title>Paenibacillus herberti R33 genome sequencing and assembly.</title>
        <authorList>
            <person name="Su W."/>
        </authorList>
    </citation>
    <scope>NUCLEOTIDE SEQUENCE [LARGE SCALE GENOMIC DNA]</scope>
    <source>
        <strain evidence="2 3">R33</strain>
    </source>
</reference>
<dbReference type="EMBL" id="NMUQ01000003">
    <property type="protein sequence ID" value="OXM13503.1"/>
    <property type="molecule type" value="Genomic_DNA"/>
</dbReference>
<evidence type="ECO:0000256" key="1">
    <source>
        <dbReference type="SAM" id="Phobius"/>
    </source>
</evidence>
<keyword evidence="1" id="KW-0472">Membrane</keyword>
<name>A0A229NUD9_9BACL</name>
<dbReference type="AlphaFoldDB" id="A0A229NUD9"/>
<organism evidence="2 3">
    <name type="scientific">Paenibacillus herberti</name>
    <dbReference type="NCBI Taxonomy" id="1619309"/>
    <lineage>
        <taxon>Bacteria</taxon>
        <taxon>Bacillati</taxon>
        <taxon>Bacillota</taxon>
        <taxon>Bacilli</taxon>
        <taxon>Bacillales</taxon>
        <taxon>Paenibacillaceae</taxon>
        <taxon>Paenibacillus</taxon>
    </lineage>
</organism>
<dbReference type="Proteomes" id="UP000215145">
    <property type="component" value="Unassembled WGS sequence"/>
</dbReference>
<dbReference type="OrthoDB" id="9826053at2"/>
<evidence type="ECO:0000313" key="2">
    <source>
        <dbReference type="EMBL" id="OXM13503.1"/>
    </source>
</evidence>
<feature type="transmembrane region" description="Helical" evidence="1">
    <location>
        <begin position="53"/>
        <end position="78"/>
    </location>
</feature>
<protein>
    <submittedName>
        <fullName evidence="2">Uncharacterized protein</fullName>
    </submittedName>
</protein>
<feature type="transmembrane region" description="Helical" evidence="1">
    <location>
        <begin position="6"/>
        <end position="26"/>
    </location>
</feature>
<comment type="caution">
    <text evidence="2">The sequence shown here is derived from an EMBL/GenBank/DDBJ whole genome shotgun (WGS) entry which is preliminary data.</text>
</comment>
<dbReference type="RefSeq" id="WP_089526208.1">
    <property type="nucleotide sequence ID" value="NZ_NMUQ01000003.1"/>
</dbReference>
<evidence type="ECO:0000313" key="3">
    <source>
        <dbReference type="Proteomes" id="UP000215145"/>
    </source>
</evidence>
<keyword evidence="3" id="KW-1185">Reference proteome</keyword>
<keyword evidence="1" id="KW-0812">Transmembrane</keyword>